<dbReference type="Pfam" id="PF13306">
    <property type="entry name" value="LRR_5"/>
    <property type="match status" value="2"/>
</dbReference>
<proteinExistence type="predicted"/>
<gene>
    <name evidence="2" type="ORF">C4N26_09045</name>
</gene>
<dbReference type="AlphaFoldDB" id="A0A329TXQ8"/>
<dbReference type="PANTHER" id="PTHR45661:SF3">
    <property type="entry name" value="IG-LIKE DOMAIN-CONTAINING PROTEIN"/>
    <property type="match status" value="1"/>
</dbReference>
<comment type="caution">
    <text evidence="2">The sequence shown here is derived from an EMBL/GenBank/DDBJ whole genome shotgun (WGS) entry which is preliminary data.</text>
</comment>
<dbReference type="Gene3D" id="3.80.10.10">
    <property type="entry name" value="Ribonuclease Inhibitor"/>
    <property type="match status" value="1"/>
</dbReference>
<dbReference type="OrthoDB" id="2220137at2"/>
<protein>
    <submittedName>
        <fullName evidence="2">Cell surface protein</fullName>
    </submittedName>
</protein>
<evidence type="ECO:0000256" key="1">
    <source>
        <dbReference type="SAM" id="MobiDB-lite"/>
    </source>
</evidence>
<dbReference type="InterPro" id="IPR032675">
    <property type="entry name" value="LRR_dom_sf"/>
</dbReference>
<dbReference type="PANTHER" id="PTHR45661">
    <property type="entry name" value="SURFACE ANTIGEN"/>
    <property type="match status" value="1"/>
</dbReference>
<dbReference type="InterPro" id="IPR026906">
    <property type="entry name" value="LRR_5"/>
</dbReference>
<name>A0A329TXQ8_9FIRM</name>
<dbReference type="Proteomes" id="UP000251144">
    <property type="component" value="Unassembled WGS sequence"/>
</dbReference>
<sequence>MELLQFEVTNAGTLGSRWTPPAPETKKASSLPGAALAALLQEEDDEDDWGGDAPDMSAEFARLSHLNEESDTDALPLTADFAPLPDGSLALVRWPRLARPAVVPDTVEGRTVTAIAAAAFAASHLDEGCFAQFGQSPISFSIFCMRMGRAVTTETLDEGGPTSVTLPDSITHIGPYAFYHCTNLTSITLPDAISALPAGVFGDCSRLTSVHLPEQLQALGYLPRPTDQIMPDVGTFAGCHALKQLTLPPQLKMLGAHSFNSSGLKTLTARDAGCENWSHTVTVAVSAFDHTAALLWLEKADVSGHVVARLGLPVARDKILAGDAKFGAILRVPVLFFTQPMPYFDQLARDAFRLDFSARMALARLEASAGLSPADRQWYCAVLVQYFDRAPQFMPCPAEQAYAALFHYLCRCELLTAADVSAILRMAGALCLPAELISEMMEVRTRRFETVTGFEDLELD</sequence>
<evidence type="ECO:0000313" key="2">
    <source>
        <dbReference type="EMBL" id="RAW53763.1"/>
    </source>
</evidence>
<accession>A0A329TXQ8</accession>
<dbReference type="RefSeq" id="WP_158401171.1">
    <property type="nucleotide sequence ID" value="NZ_PRLB01000008.1"/>
</dbReference>
<dbReference type="InterPro" id="IPR053139">
    <property type="entry name" value="Surface_bspA-like"/>
</dbReference>
<dbReference type="SUPFAM" id="SSF52058">
    <property type="entry name" value="L domain-like"/>
    <property type="match status" value="1"/>
</dbReference>
<evidence type="ECO:0000313" key="3">
    <source>
        <dbReference type="Proteomes" id="UP000251144"/>
    </source>
</evidence>
<feature type="region of interest" description="Disordered" evidence="1">
    <location>
        <begin position="9"/>
        <end position="30"/>
    </location>
</feature>
<reference evidence="2 3" key="1">
    <citation type="submission" date="2018-02" db="EMBL/GenBank/DDBJ databases">
        <title>Complete genome sequencing of Faecalibacterium prausnitzii strains isolated from the human gut.</title>
        <authorList>
            <person name="Fitzgerald B.C."/>
            <person name="Shkoporov A.N."/>
            <person name="Ross P.R."/>
            <person name="Hill C."/>
        </authorList>
    </citation>
    <scope>NUCLEOTIDE SEQUENCE [LARGE SCALE GENOMIC DNA]</scope>
    <source>
        <strain evidence="2 3">APC942/32-1</strain>
    </source>
</reference>
<dbReference type="EMBL" id="PRLB01000008">
    <property type="protein sequence ID" value="RAW53763.1"/>
    <property type="molecule type" value="Genomic_DNA"/>
</dbReference>
<organism evidence="2 3">
    <name type="scientific">Faecalibacterium prausnitzii</name>
    <dbReference type="NCBI Taxonomy" id="853"/>
    <lineage>
        <taxon>Bacteria</taxon>
        <taxon>Bacillati</taxon>
        <taxon>Bacillota</taxon>
        <taxon>Clostridia</taxon>
        <taxon>Eubacteriales</taxon>
        <taxon>Oscillospiraceae</taxon>
        <taxon>Faecalibacterium</taxon>
    </lineage>
</organism>